<accession>A0ABY5TX71</accession>
<evidence type="ECO:0000256" key="1">
    <source>
        <dbReference type="SAM" id="SignalP"/>
    </source>
</evidence>
<dbReference type="Proteomes" id="UP001058364">
    <property type="component" value="Chromosome"/>
</dbReference>
<name>A0ABY5TX71_9BACT</name>
<gene>
    <name evidence="3" type="ORF">NX772_03805</name>
</gene>
<keyword evidence="4" id="KW-1185">Reference proteome</keyword>
<reference evidence="3" key="1">
    <citation type="submission" date="2022-08" db="EMBL/GenBank/DDBJ databases">
        <title>Complete genome sequence of Mycoplasma molare type strain H 542.</title>
        <authorList>
            <person name="Spergser J."/>
        </authorList>
    </citation>
    <scope>NUCLEOTIDE SEQUENCE</scope>
    <source>
        <strain evidence="3">H 542</strain>
    </source>
</reference>
<evidence type="ECO:0000313" key="4">
    <source>
        <dbReference type="Proteomes" id="UP001058364"/>
    </source>
</evidence>
<keyword evidence="1" id="KW-0732">Signal</keyword>
<dbReference type="InterPro" id="IPR035437">
    <property type="entry name" value="SNase_OB-fold_sf"/>
</dbReference>
<evidence type="ECO:0000259" key="2">
    <source>
        <dbReference type="PROSITE" id="PS50830"/>
    </source>
</evidence>
<dbReference type="RefSeq" id="WP_051542218.1">
    <property type="nucleotide sequence ID" value="NZ_CP103423.1"/>
</dbReference>
<dbReference type="EMBL" id="CP103423">
    <property type="protein sequence ID" value="UWD34181.1"/>
    <property type="molecule type" value="Genomic_DNA"/>
</dbReference>
<proteinExistence type="predicted"/>
<dbReference type="Pfam" id="PF00565">
    <property type="entry name" value="SNase"/>
    <property type="match status" value="1"/>
</dbReference>
<dbReference type="SUPFAM" id="SSF50199">
    <property type="entry name" value="Staphylococcal nuclease"/>
    <property type="match status" value="1"/>
</dbReference>
<feature type="domain" description="TNase-like" evidence="2">
    <location>
        <begin position="43"/>
        <end position="201"/>
    </location>
</feature>
<organism evidence="3 4">
    <name type="scientific">Mesomycoplasma molare</name>
    <dbReference type="NCBI Taxonomy" id="171288"/>
    <lineage>
        <taxon>Bacteria</taxon>
        <taxon>Bacillati</taxon>
        <taxon>Mycoplasmatota</taxon>
        <taxon>Mycoplasmoidales</taxon>
        <taxon>Metamycoplasmataceae</taxon>
        <taxon>Mesomycoplasma</taxon>
    </lineage>
</organism>
<evidence type="ECO:0000313" key="3">
    <source>
        <dbReference type="EMBL" id="UWD34181.1"/>
    </source>
</evidence>
<dbReference type="Gene3D" id="2.40.50.90">
    <property type="match status" value="1"/>
</dbReference>
<protein>
    <submittedName>
        <fullName evidence="3">Thermonuclease family protein</fullName>
    </submittedName>
</protein>
<feature type="signal peptide" evidence="1">
    <location>
        <begin position="1"/>
        <end position="19"/>
    </location>
</feature>
<dbReference type="InterPro" id="IPR016071">
    <property type="entry name" value="Staphylococal_nuclease_OB-fold"/>
</dbReference>
<dbReference type="PROSITE" id="PS50830">
    <property type="entry name" value="TNASE_3"/>
    <property type="match status" value="1"/>
</dbReference>
<dbReference type="PROSITE" id="PS51257">
    <property type="entry name" value="PROKAR_LIPOPROTEIN"/>
    <property type="match status" value="1"/>
</dbReference>
<feature type="chain" id="PRO_5047036978" evidence="1">
    <location>
        <begin position="20"/>
        <end position="250"/>
    </location>
</feature>
<dbReference type="SMART" id="SM00318">
    <property type="entry name" value="SNc"/>
    <property type="match status" value="1"/>
</dbReference>
<sequence length="250" mass="29029">MKKFIKTTGLVVFPLFYSAAFVSCGETYEQESEKLPAFENNFQHIPGKIVRWNDGDTPIVDFGDNELLKGQFSIRISGIDTPEKKLKDTEITPLEYEYAQKATEFAENLLPKGSEVMLVFEGSEPKTSYNRKVGWIFYKDKNKENSWLNYSAEIVRQGLSFPNLDNASEVSFKENIWYTEGIKLWNAFHQAWNKHLNIFEGVNNEGELLERSSQIYKSRGVPKHSPFLKSEEDNILVRHLENKRKEKEEK</sequence>